<organism evidence="2 3">
    <name type="scientific">Paenibacillus solanacearum</name>
    <dbReference type="NCBI Taxonomy" id="2048548"/>
    <lineage>
        <taxon>Bacteria</taxon>
        <taxon>Bacillati</taxon>
        <taxon>Bacillota</taxon>
        <taxon>Bacilli</taxon>
        <taxon>Bacillales</taxon>
        <taxon>Paenibacillaceae</taxon>
        <taxon>Paenibacillus</taxon>
    </lineage>
</organism>
<accession>A0A916K716</accession>
<feature type="transmembrane region" description="Helical" evidence="1">
    <location>
        <begin position="127"/>
        <end position="151"/>
    </location>
</feature>
<dbReference type="InterPro" id="IPR032809">
    <property type="entry name" value="Put_HupE_UreJ"/>
</dbReference>
<dbReference type="EMBL" id="CAJVAS010000033">
    <property type="protein sequence ID" value="CAG7645939.1"/>
    <property type="molecule type" value="Genomic_DNA"/>
</dbReference>
<protein>
    <recommendedName>
        <fullName evidence="4">HupE/UreJ family protein</fullName>
    </recommendedName>
</protein>
<dbReference type="AlphaFoldDB" id="A0A916K716"/>
<evidence type="ECO:0000313" key="2">
    <source>
        <dbReference type="EMBL" id="CAG7645939.1"/>
    </source>
</evidence>
<keyword evidence="3" id="KW-1185">Reference proteome</keyword>
<name>A0A916K716_9BACL</name>
<keyword evidence="1" id="KW-0812">Transmembrane</keyword>
<feature type="transmembrane region" description="Helical" evidence="1">
    <location>
        <begin position="41"/>
        <end position="64"/>
    </location>
</feature>
<reference evidence="2" key="1">
    <citation type="submission" date="2021-06" db="EMBL/GenBank/DDBJ databases">
        <authorList>
            <person name="Criscuolo A."/>
        </authorList>
    </citation>
    <scope>NUCLEOTIDE SEQUENCE</scope>
    <source>
        <strain evidence="2">CIP111600</strain>
    </source>
</reference>
<feature type="transmembrane region" description="Helical" evidence="1">
    <location>
        <begin position="6"/>
        <end position="34"/>
    </location>
</feature>
<dbReference type="Pfam" id="PF13795">
    <property type="entry name" value="HupE_UreJ_2"/>
    <property type="match status" value="1"/>
</dbReference>
<evidence type="ECO:0000313" key="3">
    <source>
        <dbReference type="Proteomes" id="UP000693672"/>
    </source>
</evidence>
<comment type="caution">
    <text evidence="2">The sequence shown here is derived from an EMBL/GenBank/DDBJ whole genome shotgun (WGS) entry which is preliminary data.</text>
</comment>
<feature type="transmembrane region" description="Helical" evidence="1">
    <location>
        <begin position="163"/>
        <end position="182"/>
    </location>
</feature>
<feature type="transmembrane region" description="Helical" evidence="1">
    <location>
        <begin position="70"/>
        <end position="89"/>
    </location>
</feature>
<evidence type="ECO:0008006" key="4">
    <source>
        <dbReference type="Google" id="ProtNLM"/>
    </source>
</evidence>
<gene>
    <name evidence="2" type="ORF">PAESOLCIP111_05055</name>
</gene>
<keyword evidence="1" id="KW-1133">Transmembrane helix</keyword>
<feature type="transmembrane region" description="Helical" evidence="1">
    <location>
        <begin position="96"/>
        <end position="115"/>
    </location>
</feature>
<proteinExistence type="predicted"/>
<sequence>MDLLTVVFMYINLGLEHIITGYDHLLFLLGLIIIAERFKSILKIITAFTISHSLTLCLAVLNLVPVYPKWIEVGIALTICYIAVENLFVKTFKWRWALTFVFGLIHGLGFASGISEIGFQKSYLATSLISFNVGIELGQLGVVGILLPILIRFREKNSAYYTIFFRTVSVCIFLIGLYWVFIRLKGFL</sequence>
<dbReference type="RefSeq" id="WP_218094773.1">
    <property type="nucleotide sequence ID" value="NZ_CAJVAS010000033.1"/>
</dbReference>
<keyword evidence="1" id="KW-0472">Membrane</keyword>
<evidence type="ECO:0000256" key="1">
    <source>
        <dbReference type="SAM" id="Phobius"/>
    </source>
</evidence>
<dbReference type="Proteomes" id="UP000693672">
    <property type="component" value="Unassembled WGS sequence"/>
</dbReference>